<name>A0ABX8ECV4_9ACTN</name>
<proteinExistence type="predicted"/>
<protein>
    <recommendedName>
        <fullName evidence="4">Leucine-binding protein domain-containing protein</fullName>
    </recommendedName>
</protein>
<evidence type="ECO:0000256" key="1">
    <source>
        <dbReference type="ARBA" id="ARBA00022729"/>
    </source>
</evidence>
<evidence type="ECO:0000256" key="2">
    <source>
        <dbReference type="SAM" id="MobiDB-lite"/>
    </source>
</evidence>
<sequence>MKNPQRRGTMKTRRLLATAAVATLALTACSSKSTDSSGEGGAAAPGVTDDTIALGVLTDQSGPFIQLGTGTVDGHQIWADEVNAAGGICGRQIELVVRDHGYQADAGVLAYQELLPEVLGFMQILGSPVIAALDQQLIDNETTSVALSWSSFLLKNPYVVIPGTTYDVEMVNGLSYLLEQGEIAEGDTVGFVYLEGEYGENGLLGAEYFAEQHDITLEAVKVLPTDTDLRNVVTGLRGADVSAIGLTTTPSQTLSVATVAAQLGLDVPLVGNNPTFAPAILTEDTQAALENYYLVGSATPYSSDVPKAAEVATAYEELGKSEPANAGIPYGYAIGEIWGQVLEASCDDLTRSGIQDALASSTDVTTDELVADLDLTSPGSPATREVYIATADIDAEGGLTQQGDLFTSPDAESYVAPEEQ</sequence>
<dbReference type="Proteomes" id="UP000679307">
    <property type="component" value="Chromosome"/>
</dbReference>
<feature type="signal peptide" evidence="3">
    <location>
        <begin position="1"/>
        <end position="30"/>
    </location>
</feature>
<dbReference type="PANTHER" id="PTHR47235">
    <property type="entry name" value="BLR6548 PROTEIN"/>
    <property type="match status" value="1"/>
</dbReference>
<keyword evidence="1 3" id="KW-0732">Signal</keyword>
<reference evidence="5 6" key="1">
    <citation type="submission" date="2021-05" db="EMBL/GenBank/DDBJ databases">
        <title>Complete genome of Nocardioides aquaticus KCTC 9944T isolated from meromictic and hypersaline Ekho Lake, Antarctica.</title>
        <authorList>
            <person name="Hwang K."/>
            <person name="Kim K.M."/>
            <person name="Choe H."/>
        </authorList>
    </citation>
    <scope>NUCLEOTIDE SEQUENCE [LARGE SCALE GENOMIC DNA]</scope>
    <source>
        <strain evidence="5 6">KCTC 9944</strain>
    </source>
</reference>
<keyword evidence="6" id="KW-1185">Reference proteome</keyword>
<evidence type="ECO:0000256" key="3">
    <source>
        <dbReference type="SAM" id="SignalP"/>
    </source>
</evidence>
<evidence type="ECO:0000313" key="5">
    <source>
        <dbReference type="EMBL" id="QVT77857.1"/>
    </source>
</evidence>
<dbReference type="PANTHER" id="PTHR47235:SF1">
    <property type="entry name" value="BLR6548 PROTEIN"/>
    <property type="match status" value="1"/>
</dbReference>
<organism evidence="5 6">
    <name type="scientific">Nocardioides aquaticus</name>
    <dbReference type="NCBI Taxonomy" id="160826"/>
    <lineage>
        <taxon>Bacteria</taxon>
        <taxon>Bacillati</taxon>
        <taxon>Actinomycetota</taxon>
        <taxon>Actinomycetes</taxon>
        <taxon>Propionibacteriales</taxon>
        <taxon>Nocardioidaceae</taxon>
        <taxon>Nocardioides</taxon>
    </lineage>
</organism>
<dbReference type="Pfam" id="PF13458">
    <property type="entry name" value="Peripla_BP_6"/>
    <property type="match status" value="1"/>
</dbReference>
<evidence type="ECO:0000313" key="6">
    <source>
        <dbReference type="Proteomes" id="UP000679307"/>
    </source>
</evidence>
<feature type="region of interest" description="Disordered" evidence="2">
    <location>
        <begin position="399"/>
        <end position="420"/>
    </location>
</feature>
<accession>A0ABX8ECV4</accession>
<dbReference type="InterPro" id="IPR028081">
    <property type="entry name" value="Leu-bd"/>
</dbReference>
<dbReference type="EMBL" id="CP075371">
    <property type="protein sequence ID" value="QVT77857.1"/>
    <property type="molecule type" value="Genomic_DNA"/>
</dbReference>
<evidence type="ECO:0000259" key="4">
    <source>
        <dbReference type="Pfam" id="PF13458"/>
    </source>
</evidence>
<gene>
    <name evidence="5" type="ORF">ENKNEFLB_00226</name>
</gene>
<feature type="domain" description="Leucine-binding protein" evidence="4">
    <location>
        <begin position="51"/>
        <end position="392"/>
    </location>
</feature>
<feature type="chain" id="PRO_5046641396" description="Leucine-binding protein domain-containing protein" evidence="3">
    <location>
        <begin position="31"/>
        <end position="420"/>
    </location>
</feature>